<evidence type="ECO:0000259" key="11">
    <source>
        <dbReference type="PROSITE" id="PS50405"/>
    </source>
</evidence>
<dbReference type="InterPro" id="IPR010987">
    <property type="entry name" value="Glutathione-S-Trfase_C-like"/>
</dbReference>
<gene>
    <name evidence="12" type="primary">se</name>
    <name evidence="12" type="ORF">EVAR_78477_1</name>
</gene>
<dbReference type="PANTHER" id="PTHR43968:SF6">
    <property type="entry name" value="GLUTATHIONE S-TRANSFERASE OMEGA"/>
    <property type="match status" value="1"/>
</dbReference>
<dbReference type="PROSITE" id="PS50404">
    <property type="entry name" value="GST_NTER"/>
    <property type="match status" value="1"/>
</dbReference>
<dbReference type="Pfam" id="PF14497">
    <property type="entry name" value="GST_C_3"/>
    <property type="match status" value="1"/>
</dbReference>
<comment type="similarity">
    <text evidence="1">Belongs to the GST superfamily. Omega family.</text>
</comment>
<evidence type="ECO:0000256" key="8">
    <source>
        <dbReference type="ARBA" id="ARBA00049544"/>
    </source>
</evidence>
<dbReference type="FunFam" id="1.20.1050.10:FF:000009">
    <property type="entry name" value="Glutathione S-transferase omega-1"/>
    <property type="match status" value="1"/>
</dbReference>
<dbReference type="InterPro" id="IPR036282">
    <property type="entry name" value="Glutathione-S-Trfase_C_sf"/>
</dbReference>
<dbReference type="Proteomes" id="UP000299102">
    <property type="component" value="Unassembled WGS sequence"/>
</dbReference>
<evidence type="ECO:0000256" key="6">
    <source>
        <dbReference type="ARBA" id="ARBA00032681"/>
    </source>
</evidence>
<dbReference type="InterPro" id="IPR004045">
    <property type="entry name" value="Glutathione_S-Trfase_N"/>
</dbReference>
<evidence type="ECO:0000256" key="9">
    <source>
        <dbReference type="SAM" id="MobiDB-lite"/>
    </source>
</evidence>
<comment type="catalytic activity">
    <reaction evidence="8">
        <text>L-dehydroascorbate + 2 glutathione = glutathione disulfide + L-ascorbate</text>
        <dbReference type="Rhea" id="RHEA:24424"/>
        <dbReference type="ChEBI" id="CHEBI:38290"/>
        <dbReference type="ChEBI" id="CHEBI:57925"/>
        <dbReference type="ChEBI" id="CHEBI:58297"/>
        <dbReference type="ChEBI" id="CHEBI:58539"/>
        <dbReference type="EC" id="1.8.5.1"/>
    </reaction>
</comment>
<keyword evidence="4" id="KW-0560">Oxidoreductase</keyword>
<dbReference type="OrthoDB" id="4951845at2759"/>
<dbReference type="Gene3D" id="3.40.30.10">
    <property type="entry name" value="Glutaredoxin"/>
    <property type="match status" value="1"/>
</dbReference>
<dbReference type="STRING" id="151549.A0A4C1TYK8"/>
<feature type="compositionally biased region" description="Basic and acidic residues" evidence="9">
    <location>
        <begin position="31"/>
        <end position="40"/>
    </location>
</feature>
<evidence type="ECO:0000259" key="10">
    <source>
        <dbReference type="PROSITE" id="PS50404"/>
    </source>
</evidence>
<feature type="domain" description="GST C-terminal" evidence="11">
    <location>
        <begin position="181"/>
        <end position="322"/>
    </location>
</feature>
<comment type="catalytic activity">
    <reaction evidence="7">
        <text>methylarsonate + 2 glutathione + H(+) = methylarsonous acid + glutathione disulfide + H2O</text>
        <dbReference type="Rhea" id="RHEA:15969"/>
        <dbReference type="ChEBI" id="CHEBI:15377"/>
        <dbReference type="ChEBI" id="CHEBI:15378"/>
        <dbReference type="ChEBI" id="CHEBI:17826"/>
        <dbReference type="ChEBI" id="CHEBI:33409"/>
        <dbReference type="ChEBI" id="CHEBI:57925"/>
        <dbReference type="ChEBI" id="CHEBI:58297"/>
        <dbReference type="EC" id="1.20.4.2"/>
    </reaction>
</comment>
<dbReference type="SUPFAM" id="SSF47616">
    <property type="entry name" value="GST C-terminal domain-like"/>
    <property type="match status" value="1"/>
</dbReference>
<proteinExistence type="inferred from homology"/>
<dbReference type="PRINTS" id="PR01625">
    <property type="entry name" value="GSTRNSFRASEO"/>
</dbReference>
<dbReference type="FunFam" id="3.40.30.10:FF:000123">
    <property type="entry name" value="Glutathione transferase o1"/>
    <property type="match status" value="1"/>
</dbReference>
<name>A0A4C1TYK8_EUMVA</name>
<evidence type="ECO:0000256" key="5">
    <source>
        <dbReference type="ARBA" id="ARBA00032186"/>
    </source>
</evidence>
<dbReference type="GO" id="GO:0005737">
    <property type="term" value="C:cytoplasm"/>
    <property type="evidence" value="ECO:0007669"/>
    <property type="project" value="InterPro"/>
</dbReference>
<dbReference type="SFLD" id="SFLDS00019">
    <property type="entry name" value="Glutathione_Transferase_(cytos"/>
    <property type="match status" value="1"/>
</dbReference>
<dbReference type="SUPFAM" id="SSF52833">
    <property type="entry name" value="Thioredoxin-like"/>
    <property type="match status" value="1"/>
</dbReference>
<reference evidence="12 13" key="1">
    <citation type="journal article" date="2019" name="Commun. Biol.">
        <title>The bagworm genome reveals a unique fibroin gene that provides high tensile strength.</title>
        <authorList>
            <person name="Kono N."/>
            <person name="Nakamura H."/>
            <person name="Ohtoshi R."/>
            <person name="Tomita M."/>
            <person name="Numata K."/>
            <person name="Arakawa K."/>
        </authorList>
    </citation>
    <scope>NUCLEOTIDE SEQUENCE [LARGE SCALE GENOMIC DNA]</scope>
</reference>
<protein>
    <recommendedName>
        <fullName evidence="5">Glutathione-dependent dehydroascorbate reductase</fullName>
        <ecNumber evidence="3">1.20.4.2</ecNumber>
        <ecNumber evidence="2">1.8.5.1</ecNumber>
    </recommendedName>
    <alternativeName>
        <fullName evidence="6">Monomethylarsonic acid reductase</fullName>
    </alternativeName>
</protein>
<dbReference type="EC" id="1.8.5.1" evidence="2"/>
<accession>A0A4C1TYK8</accession>
<dbReference type="InterPro" id="IPR036249">
    <property type="entry name" value="Thioredoxin-like_sf"/>
</dbReference>
<dbReference type="InterPro" id="IPR050983">
    <property type="entry name" value="GST_Omega/HSP26"/>
</dbReference>
<dbReference type="Gene3D" id="1.20.1050.10">
    <property type="match status" value="1"/>
</dbReference>
<evidence type="ECO:0000256" key="2">
    <source>
        <dbReference type="ARBA" id="ARBA00012436"/>
    </source>
</evidence>
<dbReference type="InterPro" id="IPR040079">
    <property type="entry name" value="Glutathione_S-Trfase"/>
</dbReference>
<dbReference type="PANTHER" id="PTHR43968">
    <property type="match status" value="1"/>
</dbReference>
<dbReference type="InterPro" id="IPR005442">
    <property type="entry name" value="GST_omega"/>
</dbReference>
<dbReference type="GO" id="GO:0004364">
    <property type="term" value="F:glutathione transferase activity"/>
    <property type="evidence" value="ECO:0007669"/>
    <property type="project" value="InterPro"/>
</dbReference>
<feature type="domain" description="GST N-terminal" evidence="10">
    <location>
        <begin position="97"/>
        <end position="176"/>
    </location>
</feature>
<comment type="caution">
    <text evidence="12">The sequence shown here is derived from an EMBL/GenBank/DDBJ whole genome shotgun (WGS) entry which is preliminary data.</text>
</comment>
<evidence type="ECO:0000313" key="13">
    <source>
        <dbReference type="Proteomes" id="UP000299102"/>
    </source>
</evidence>
<evidence type="ECO:0000256" key="4">
    <source>
        <dbReference type="ARBA" id="ARBA00023002"/>
    </source>
</evidence>
<dbReference type="SFLD" id="SFLDG00358">
    <property type="entry name" value="Main_(cytGST)"/>
    <property type="match status" value="1"/>
</dbReference>
<evidence type="ECO:0000256" key="3">
    <source>
        <dbReference type="ARBA" id="ARBA00013060"/>
    </source>
</evidence>
<feature type="region of interest" description="Disordered" evidence="9">
    <location>
        <begin position="18"/>
        <end position="40"/>
    </location>
</feature>
<evidence type="ECO:0000256" key="1">
    <source>
        <dbReference type="ARBA" id="ARBA00011067"/>
    </source>
</evidence>
<dbReference type="PROSITE" id="PS50405">
    <property type="entry name" value="GST_CTER"/>
    <property type="match status" value="1"/>
</dbReference>
<dbReference type="GO" id="GO:0006749">
    <property type="term" value="P:glutathione metabolic process"/>
    <property type="evidence" value="ECO:0007669"/>
    <property type="project" value="TreeGrafter"/>
</dbReference>
<dbReference type="GO" id="GO:0050610">
    <property type="term" value="F:methylarsonate reductase activity"/>
    <property type="evidence" value="ECO:0007669"/>
    <property type="project" value="UniProtKB-EC"/>
</dbReference>
<evidence type="ECO:0000256" key="7">
    <source>
        <dbReference type="ARBA" id="ARBA00048353"/>
    </source>
</evidence>
<sequence>MKHYVARRSSTCTDKYTLKKSRHGTPLHTQRPLERDRSKREPIHSITKAIAVVVQRIKASASNQKAPDQNLMQSESKLIRPNALYLRKGDPLPPFNGKLRVYNMRYCPFAQRTILALNAKGLDYEVVNIDPVDQPDWFMTKSLFGQLPAVEVAVGVTLCESLVIVNYIDDVYPQRPLRARDPLRHAHDQMLIEALTPMHTVLFKLVHAPATIDENVINAYFKALTYTQEQLKKRGTTFLSGNEPGYVDYMIWPWIEKMLAFQKVDARFKFDTPSYELLTKYAQKMIEDSTVNQYAVSDEIYLEAMDGYKSGKVFEYERESSFSNYFTVKAYHRHTFFFVSAEGSRFRSPPPQMNTPSTPFQYPRIDGC</sequence>
<dbReference type="AlphaFoldDB" id="A0A4C1TYK8"/>
<evidence type="ECO:0000313" key="12">
    <source>
        <dbReference type="EMBL" id="GBP19008.1"/>
    </source>
</evidence>
<dbReference type="InterPro" id="IPR004046">
    <property type="entry name" value="GST_C"/>
</dbReference>
<dbReference type="EC" id="1.20.4.2" evidence="3"/>
<keyword evidence="13" id="KW-1185">Reference proteome</keyword>
<organism evidence="12 13">
    <name type="scientific">Eumeta variegata</name>
    <name type="common">Bagworm moth</name>
    <name type="synonym">Eumeta japonica</name>
    <dbReference type="NCBI Taxonomy" id="151549"/>
    <lineage>
        <taxon>Eukaryota</taxon>
        <taxon>Metazoa</taxon>
        <taxon>Ecdysozoa</taxon>
        <taxon>Arthropoda</taxon>
        <taxon>Hexapoda</taxon>
        <taxon>Insecta</taxon>
        <taxon>Pterygota</taxon>
        <taxon>Neoptera</taxon>
        <taxon>Endopterygota</taxon>
        <taxon>Lepidoptera</taxon>
        <taxon>Glossata</taxon>
        <taxon>Ditrysia</taxon>
        <taxon>Tineoidea</taxon>
        <taxon>Psychidae</taxon>
        <taxon>Oiketicinae</taxon>
        <taxon>Eumeta</taxon>
    </lineage>
</organism>
<dbReference type="EMBL" id="BGZK01000103">
    <property type="protein sequence ID" value="GBP19008.1"/>
    <property type="molecule type" value="Genomic_DNA"/>
</dbReference>
<dbReference type="GO" id="GO:0045174">
    <property type="term" value="F:glutathione dehydrogenase (ascorbate) activity"/>
    <property type="evidence" value="ECO:0007669"/>
    <property type="project" value="UniProtKB-EC"/>
</dbReference>
<dbReference type="Pfam" id="PF13417">
    <property type="entry name" value="GST_N_3"/>
    <property type="match status" value="1"/>
</dbReference>